<protein>
    <submittedName>
        <fullName evidence="2">Uncharacterized protein</fullName>
    </submittedName>
</protein>
<evidence type="ECO:0000313" key="3">
    <source>
        <dbReference type="Proteomes" id="UP000765509"/>
    </source>
</evidence>
<name>A0A9Q3BE68_9BASI</name>
<accession>A0A9Q3BE68</accession>
<feature type="compositionally biased region" description="Polar residues" evidence="1">
    <location>
        <begin position="92"/>
        <end position="111"/>
    </location>
</feature>
<feature type="region of interest" description="Disordered" evidence="1">
    <location>
        <begin position="63"/>
        <end position="111"/>
    </location>
</feature>
<keyword evidence="3" id="KW-1185">Reference proteome</keyword>
<dbReference type="EMBL" id="AVOT02000591">
    <property type="protein sequence ID" value="MBW0463578.1"/>
    <property type="molecule type" value="Genomic_DNA"/>
</dbReference>
<reference evidence="2" key="1">
    <citation type="submission" date="2021-03" db="EMBL/GenBank/DDBJ databases">
        <title>Draft genome sequence of rust myrtle Austropuccinia psidii MF-1, a brazilian biotype.</title>
        <authorList>
            <person name="Quecine M.C."/>
            <person name="Pachon D.M.R."/>
            <person name="Bonatelli M.L."/>
            <person name="Correr F.H."/>
            <person name="Franceschini L.M."/>
            <person name="Leite T.F."/>
            <person name="Margarido G.R.A."/>
            <person name="Almeida C.A."/>
            <person name="Ferrarezi J.A."/>
            <person name="Labate C.A."/>
        </authorList>
    </citation>
    <scope>NUCLEOTIDE SEQUENCE</scope>
    <source>
        <strain evidence="2">MF-1</strain>
    </source>
</reference>
<comment type="caution">
    <text evidence="2">The sequence shown here is derived from an EMBL/GenBank/DDBJ whole genome shotgun (WGS) entry which is preliminary data.</text>
</comment>
<dbReference type="Proteomes" id="UP000765509">
    <property type="component" value="Unassembled WGS sequence"/>
</dbReference>
<evidence type="ECO:0000313" key="2">
    <source>
        <dbReference type="EMBL" id="MBW0463578.1"/>
    </source>
</evidence>
<dbReference type="AlphaFoldDB" id="A0A9Q3BE68"/>
<organism evidence="2 3">
    <name type="scientific">Austropuccinia psidii MF-1</name>
    <dbReference type="NCBI Taxonomy" id="1389203"/>
    <lineage>
        <taxon>Eukaryota</taxon>
        <taxon>Fungi</taxon>
        <taxon>Dikarya</taxon>
        <taxon>Basidiomycota</taxon>
        <taxon>Pucciniomycotina</taxon>
        <taxon>Pucciniomycetes</taxon>
        <taxon>Pucciniales</taxon>
        <taxon>Sphaerophragmiaceae</taxon>
        <taxon>Austropuccinia</taxon>
    </lineage>
</organism>
<proteinExistence type="predicted"/>
<evidence type="ECO:0000256" key="1">
    <source>
        <dbReference type="SAM" id="MobiDB-lite"/>
    </source>
</evidence>
<sequence>MCPYLKGSQQVLEIPIISEPELELSRSHLNRNKEYSKGSNRYIHEPVQTVIHIQYRQGLVKVSPNPPRSDELLANTQENPSGGGNGEIHQWMESTITQTSNKNNKGMAQQK</sequence>
<gene>
    <name evidence="2" type="ORF">O181_003293</name>
</gene>